<dbReference type="RefSeq" id="WP_124155070.1">
    <property type="nucleotide sequence ID" value="NZ_CAWOLW010000027.1"/>
</dbReference>
<comment type="caution">
    <text evidence="2">The sequence shown here is derived from an EMBL/GenBank/DDBJ whole genome shotgun (WGS) entry which is preliminary data.</text>
</comment>
<evidence type="ECO:0000313" key="2">
    <source>
        <dbReference type="EMBL" id="RQH35902.1"/>
    </source>
</evidence>
<protein>
    <recommendedName>
        <fullName evidence="1">HTH cro/C1-type domain-containing protein</fullName>
    </recommendedName>
</protein>
<feature type="domain" description="HTH cro/C1-type" evidence="1">
    <location>
        <begin position="66"/>
        <end position="86"/>
    </location>
</feature>
<sequence length="101" mass="11724">MPLALIGIVYVSETDVPLLETLSSQLNLWENLEIEDLAIKAAQIVQNLDQCYPKRKYQELWFGRVQGKTQRQLAQEIGLTQSTISKRWKELESRLLEEMGF</sequence>
<dbReference type="EMBL" id="RCBY01000122">
    <property type="protein sequence ID" value="RQH35902.1"/>
    <property type="molecule type" value="Genomic_DNA"/>
</dbReference>
<dbReference type="InterPro" id="IPR001387">
    <property type="entry name" value="Cro/C1-type_HTH"/>
</dbReference>
<organism evidence="2 3">
    <name type="scientific">Okeania hirsuta</name>
    <dbReference type="NCBI Taxonomy" id="1458930"/>
    <lineage>
        <taxon>Bacteria</taxon>
        <taxon>Bacillati</taxon>
        <taxon>Cyanobacteriota</taxon>
        <taxon>Cyanophyceae</taxon>
        <taxon>Oscillatoriophycideae</taxon>
        <taxon>Oscillatoriales</taxon>
        <taxon>Microcoleaceae</taxon>
        <taxon>Okeania</taxon>
    </lineage>
</organism>
<evidence type="ECO:0000313" key="3">
    <source>
        <dbReference type="Proteomes" id="UP000269154"/>
    </source>
</evidence>
<dbReference type="AlphaFoldDB" id="A0A3N6PQ35"/>
<dbReference type="PROSITE" id="PS50943">
    <property type="entry name" value="HTH_CROC1"/>
    <property type="match status" value="1"/>
</dbReference>
<proteinExistence type="predicted"/>
<reference evidence="2 3" key="1">
    <citation type="journal article" date="2018" name="ACS Chem. Biol.">
        <title>Ketoreductase domain dysfunction expands chemodiversity: malyngamide biosynthesis in the cyanobacterium Okeania hirsuta.</title>
        <authorList>
            <person name="Moss N.A."/>
            <person name="Leao T."/>
            <person name="Rankin M."/>
            <person name="McCullough T.M."/>
            <person name="Qu P."/>
            <person name="Korobeynikov A."/>
            <person name="Smith J.L."/>
            <person name="Gerwick L."/>
            <person name="Gerwick W.H."/>
        </authorList>
    </citation>
    <scope>NUCLEOTIDE SEQUENCE [LARGE SCALE GENOMIC DNA]</scope>
    <source>
        <strain evidence="2 3">PAB10Feb10-1</strain>
    </source>
</reference>
<dbReference type="OrthoDB" id="485245at2"/>
<name>A0A3N6PQ35_9CYAN</name>
<keyword evidence="3" id="KW-1185">Reference proteome</keyword>
<accession>A0A3N6PQ35</accession>
<gene>
    <name evidence="2" type="ORF">D5R40_19685</name>
</gene>
<dbReference type="Pfam" id="PF13412">
    <property type="entry name" value="HTH_24"/>
    <property type="match status" value="1"/>
</dbReference>
<evidence type="ECO:0000259" key="1">
    <source>
        <dbReference type="PROSITE" id="PS50943"/>
    </source>
</evidence>
<dbReference type="Proteomes" id="UP000269154">
    <property type="component" value="Unassembled WGS sequence"/>
</dbReference>